<feature type="domain" description="Major facilitator superfamily (MFS) profile" evidence="8">
    <location>
        <begin position="19"/>
        <end position="430"/>
    </location>
</feature>
<accession>A0ABY3RNA2</accession>
<dbReference type="PROSITE" id="PS50850">
    <property type="entry name" value="MFS"/>
    <property type="match status" value="1"/>
</dbReference>
<keyword evidence="10" id="KW-1185">Reference proteome</keyword>
<protein>
    <submittedName>
        <fullName evidence="9">MFS transporter</fullName>
    </submittedName>
</protein>
<dbReference type="Gene3D" id="1.20.1250.20">
    <property type="entry name" value="MFS general substrate transporter like domains"/>
    <property type="match status" value="2"/>
</dbReference>
<dbReference type="InterPro" id="IPR020846">
    <property type="entry name" value="MFS_dom"/>
</dbReference>
<gene>
    <name evidence="9" type="ORF">K8F61_11980</name>
</gene>
<evidence type="ECO:0000313" key="9">
    <source>
        <dbReference type="EMBL" id="UGS25398.1"/>
    </source>
</evidence>
<comment type="subcellular location">
    <subcellularLocation>
        <location evidence="1">Cell membrane</location>
        <topology evidence="1">Multi-pass membrane protein</topology>
    </subcellularLocation>
</comment>
<feature type="transmembrane region" description="Helical" evidence="7">
    <location>
        <begin position="336"/>
        <end position="360"/>
    </location>
</feature>
<evidence type="ECO:0000256" key="2">
    <source>
        <dbReference type="ARBA" id="ARBA00022448"/>
    </source>
</evidence>
<feature type="transmembrane region" description="Helical" evidence="7">
    <location>
        <begin position="405"/>
        <end position="425"/>
    </location>
</feature>
<dbReference type="Proteomes" id="UP001199642">
    <property type="component" value="Chromosome"/>
</dbReference>
<dbReference type="PANTHER" id="PTHR43045:SF7">
    <property type="entry name" value="MAJOR FACILITATOR SUPERFAMILY TRANSPORTER"/>
    <property type="match status" value="1"/>
</dbReference>
<dbReference type="PANTHER" id="PTHR43045">
    <property type="entry name" value="SHIKIMATE TRANSPORTER"/>
    <property type="match status" value="1"/>
</dbReference>
<feature type="transmembrane region" description="Helical" evidence="7">
    <location>
        <begin position="244"/>
        <end position="266"/>
    </location>
</feature>
<keyword evidence="5 7" id="KW-1133">Transmembrane helix</keyword>
<feature type="transmembrane region" description="Helical" evidence="7">
    <location>
        <begin position="55"/>
        <end position="78"/>
    </location>
</feature>
<evidence type="ECO:0000256" key="7">
    <source>
        <dbReference type="SAM" id="Phobius"/>
    </source>
</evidence>
<evidence type="ECO:0000256" key="1">
    <source>
        <dbReference type="ARBA" id="ARBA00004651"/>
    </source>
</evidence>
<reference evidence="9 10" key="1">
    <citation type="submission" date="2023-01" db="EMBL/GenBank/DDBJ databases">
        <title>Characterization of estradiol degrading bacteria Microbacterium sp. MZT7 and reveal degrading genes through genome analysis.</title>
        <authorList>
            <person name="Hao P."/>
            <person name="Gao Y."/>
        </authorList>
    </citation>
    <scope>NUCLEOTIDE SEQUENCE [LARGE SCALE GENOMIC DNA]</scope>
    <source>
        <strain evidence="9 10">MZT7</strain>
    </source>
</reference>
<name>A0ABY3RNA2_9MICO</name>
<keyword evidence="6 7" id="KW-0472">Membrane</keyword>
<keyword evidence="3" id="KW-1003">Cell membrane</keyword>
<sequence length="453" mass="46694">MSTDPNVIARPPRRLVRRAAMAGFLGTAIESYDFFLYAYLVVYTAPLFFPSEDPLLGILSALLALGSGFLSRPLGGLFFGRLGDRRGRRLALMTTIIGMGVVTTAMGSLPTYATIGAAAPVLLVLLRLLQGFSAGGELAGSTTFVSEHAHRGNHGLLSTVTPLGTSFGAVLAPGAVALTTLLLSEEVMRTWGWRVPLLLSLPLTLVCLVMRMRLEDSPEFERLVRNDRIPPAPVRELLTRHPGALAKVVVLSATVLMIGYLMATYVPLFLQEQVGFSAGAAAGLASFYALAAIGLTIGAGLVIDRVGRRNTMVIVMGSLAVLFVPVLMLAKATGGHLLVTGVGFAVLSGLGGAVGAPMYATLTAVFPARVRYTGAAFGFGLGSALGGGVGPWLAAQLSASTDNPYAGGLLASGAAVVAVVVVFTLPARGVTTDAVTGPRAAADRPASASSASS</sequence>
<feature type="transmembrane region" description="Helical" evidence="7">
    <location>
        <begin position="372"/>
        <end position="393"/>
    </location>
</feature>
<dbReference type="EMBL" id="CP082781">
    <property type="protein sequence ID" value="UGS25398.1"/>
    <property type="molecule type" value="Genomic_DNA"/>
</dbReference>
<feature type="transmembrane region" description="Helical" evidence="7">
    <location>
        <begin position="278"/>
        <end position="303"/>
    </location>
</feature>
<evidence type="ECO:0000313" key="10">
    <source>
        <dbReference type="Proteomes" id="UP001199642"/>
    </source>
</evidence>
<organism evidence="9 10">
    <name type="scientific">Microbacterium resistens</name>
    <dbReference type="NCBI Taxonomy" id="156977"/>
    <lineage>
        <taxon>Bacteria</taxon>
        <taxon>Bacillati</taxon>
        <taxon>Actinomycetota</taxon>
        <taxon>Actinomycetes</taxon>
        <taxon>Micrococcales</taxon>
        <taxon>Microbacteriaceae</taxon>
        <taxon>Microbacterium</taxon>
    </lineage>
</organism>
<dbReference type="InterPro" id="IPR011701">
    <property type="entry name" value="MFS"/>
</dbReference>
<feature type="transmembrane region" description="Helical" evidence="7">
    <location>
        <begin position="156"/>
        <end position="179"/>
    </location>
</feature>
<dbReference type="SUPFAM" id="SSF103473">
    <property type="entry name" value="MFS general substrate transporter"/>
    <property type="match status" value="1"/>
</dbReference>
<keyword evidence="2" id="KW-0813">Transport</keyword>
<dbReference type="Pfam" id="PF07690">
    <property type="entry name" value="MFS_1"/>
    <property type="match status" value="1"/>
</dbReference>
<dbReference type="RefSeq" id="WP_231819269.1">
    <property type="nucleotide sequence ID" value="NZ_CP082781.1"/>
</dbReference>
<proteinExistence type="predicted"/>
<evidence type="ECO:0000256" key="3">
    <source>
        <dbReference type="ARBA" id="ARBA00022475"/>
    </source>
</evidence>
<feature type="transmembrane region" description="Helical" evidence="7">
    <location>
        <begin position="310"/>
        <end position="330"/>
    </location>
</feature>
<feature type="transmembrane region" description="Helical" evidence="7">
    <location>
        <begin position="21"/>
        <end position="43"/>
    </location>
</feature>
<evidence type="ECO:0000256" key="6">
    <source>
        <dbReference type="ARBA" id="ARBA00023136"/>
    </source>
</evidence>
<keyword evidence="4 7" id="KW-0812">Transmembrane</keyword>
<dbReference type="InterPro" id="IPR036259">
    <property type="entry name" value="MFS_trans_sf"/>
</dbReference>
<evidence type="ECO:0000256" key="4">
    <source>
        <dbReference type="ARBA" id="ARBA00022692"/>
    </source>
</evidence>
<evidence type="ECO:0000256" key="5">
    <source>
        <dbReference type="ARBA" id="ARBA00022989"/>
    </source>
</evidence>
<evidence type="ECO:0000259" key="8">
    <source>
        <dbReference type="PROSITE" id="PS50850"/>
    </source>
</evidence>